<keyword evidence="3" id="KW-1185">Reference proteome</keyword>
<organism evidence="2 3">
    <name type="scientific">Cypionkella sinensis</name>
    <dbReference type="NCBI Taxonomy" id="1756043"/>
    <lineage>
        <taxon>Bacteria</taxon>
        <taxon>Pseudomonadati</taxon>
        <taxon>Pseudomonadota</taxon>
        <taxon>Alphaproteobacteria</taxon>
        <taxon>Rhodobacterales</taxon>
        <taxon>Paracoccaceae</taxon>
        <taxon>Cypionkella</taxon>
    </lineage>
</organism>
<proteinExistence type="predicted"/>
<dbReference type="EMBL" id="JBHRTO010000001">
    <property type="protein sequence ID" value="MFC3180262.1"/>
    <property type="molecule type" value="Genomic_DNA"/>
</dbReference>
<accession>A0ABV7J0K5</accession>
<evidence type="ECO:0000313" key="2">
    <source>
        <dbReference type="EMBL" id="MFC3180262.1"/>
    </source>
</evidence>
<evidence type="ECO:0000313" key="3">
    <source>
        <dbReference type="Proteomes" id="UP001595547"/>
    </source>
</evidence>
<sequence length="41" mass="4300">MSTPKPAQQGGAQAPAPQQQGQQTGTTQQQSGTVFRDWASI</sequence>
<comment type="caution">
    <text evidence="2">The sequence shown here is derived from an EMBL/GenBank/DDBJ whole genome shotgun (WGS) entry which is preliminary data.</text>
</comment>
<feature type="compositionally biased region" description="Low complexity" evidence="1">
    <location>
        <begin position="1"/>
        <end position="30"/>
    </location>
</feature>
<dbReference type="RefSeq" id="WP_380071892.1">
    <property type="nucleotide sequence ID" value="NZ_JBHRTO010000001.1"/>
</dbReference>
<name>A0ABV7J0K5_9RHOB</name>
<gene>
    <name evidence="2" type="ORF">ACFOGH_04610</name>
</gene>
<feature type="region of interest" description="Disordered" evidence="1">
    <location>
        <begin position="1"/>
        <end position="41"/>
    </location>
</feature>
<evidence type="ECO:0000256" key="1">
    <source>
        <dbReference type="SAM" id="MobiDB-lite"/>
    </source>
</evidence>
<reference evidence="3" key="1">
    <citation type="journal article" date="2019" name="Int. J. Syst. Evol. Microbiol.">
        <title>The Global Catalogue of Microorganisms (GCM) 10K type strain sequencing project: providing services to taxonomists for standard genome sequencing and annotation.</title>
        <authorList>
            <consortium name="The Broad Institute Genomics Platform"/>
            <consortium name="The Broad Institute Genome Sequencing Center for Infectious Disease"/>
            <person name="Wu L."/>
            <person name="Ma J."/>
        </authorList>
    </citation>
    <scope>NUCLEOTIDE SEQUENCE [LARGE SCALE GENOMIC DNA]</scope>
    <source>
        <strain evidence="3">KCTC 52039</strain>
    </source>
</reference>
<dbReference type="Proteomes" id="UP001595547">
    <property type="component" value="Unassembled WGS sequence"/>
</dbReference>
<protein>
    <submittedName>
        <fullName evidence="2">Uncharacterized protein</fullName>
    </submittedName>
</protein>